<feature type="compositionally biased region" description="Polar residues" evidence="1">
    <location>
        <begin position="44"/>
        <end position="53"/>
    </location>
</feature>
<evidence type="ECO:0000313" key="2">
    <source>
        <dbReference type="EMBL" id="KAK7536484.1"/>
    </source>
</evidence>
<comment type="caution">
    <text evidence="2">The sequence shown here is derived from an EMBL/GenBank/DDBJ whole genome shotgun (WGS) entry which is preliminary data.</text>
</comment>
<reference evidence="2 3" key="1">
    <citation type="submission" date="2024-04" db="EMBL/GenBank/DDBJ databases">
        <title>Phyllosticta paracitricarpa is synonymous to the EU quarantine fungus P. citricarpa based on phylogenomic analyses.</title>
        <authorList>
            <consortium name="Lawrence Berkeley National Laboratory"/>
            <person name="Van Ingen-Buijs V.A."/>
            <person name="Van Westerhoven A.C."/>
            <person name="Haridas S."/>
            <person name="Skiadas P."/>
            <person name="Martin F."/>
            <person name="Groenewald J.Z."/>
            <person name="Crous P.W."/>
            <person name="Seidl M.F."/>
        </authorList>
    </citation>
    <scope>NUCLEOTIDE SEQUENCE [LARGE SCALE GENOMIC DNA]</scope>
    <source>
        <strain evidence="2 3">CBS 122670</strain>
    </source>
</reference>
<accession>A0ABR1LMQ7</accession>
<evidence type="ECO:0000313" key="3">
    <source>
        <dbReference type="Proteomes" id="UP001365128"/>
    </source>
</evidence>
<gene>
    <name evidence="2" type="ORF">IWX46DRAFT_583885</name>
</gene>
<keyword evidence="3" id="KW-1185">Reference proteome</keyword>
<dbReference type="EMBL" id="JBBPDW010000037">
    <property type="protein sequence ID" value="KAK7536484.1"/>
    <property type="molecule type" value="Genomic_DNA"/>
</dbReference>
<feature type="region of interest" description="Disordered" evidence="1">
    <location>
        <begin position="216"/>
        <end position="241"/>
    </location>
</feature>
<feature type="compositionally biased region" description="Basic and acidic residues" evidence="1">
    <location>
        <begin position="218"/>
        <end position="230"/>
    </location>
</feature>
<evidence type="ECO:0000256" key="1">
    <source>
        <dbReference type="SAM" id="MobiDB-lite"/>
    </source>
</evidence>
<name>A0ABR1LMQ7_9PEZI</name>
<dbReference type="Proteomes" id="UP001365128">
    <property type="component" value="Unassembled WGS sequence"/>
</dbReference>
<feature type="compositionally biased region" description="Basic and acidic residues" evidence="1">
    <location>
        <begin position="100"/>
        <end position="109"/>
    </location>
</feature>
<organism evidence="2 3">
    <name type="scientific">Phyllosticta citricarpa</name>
    <dbReference type="NCBI Taxonomy" id="55181"/>
    <lineage>
        <taxon>Eukaryota</taxon>
        <taxon>Fungi</taxon>
        <taxon>Dikarya</taxon>
        <taxon>Ascomycota</taxon>
        <taxon>Pezizomycotina</taxon>
        <taxon>Dothideomycetes</taxon>
        <taxon>Dothideomycetes incertae sedis</taxon>
        <taxon>Botryosphaeriales</taxon>
        <taxon>Phyllostictaceae</taxon>
        <taxon>Phyllosticta</taxon>
    </lineage>
</organism>
<proteinExistence type="predicted"/>
<sequence>MSCICIGLAPFPGSQRRKPSCISDRDFDSGDFPKSPVRRGRNKPGTSLQNGLTRSGKKRRLRSPTPILEEPDSGIDETCDRPTPIRQKIGHITAGIPIRGGKDIDHDADKEDNEDIINFSDESNKNIHSDEATRPTADESSKLNGDHKDDHERGKKKPLSSSKLAALSADMHDHAASLMEAWTEMVALGFEQEDQDQCWLAHRSVDDLAKKVEKRAKRCSDKERGVERDAAGGAKTDGGEK</sequence>
<protein>
    <submittedName>
        <fullName evidence="2">Uncharacterized protein</fullName>
    </submittedName>
</protein>
<feature type="compositionally biased region" description="Basic and acidic residues" evidence="1">
    <location>
        <begin position="122"/>
        <end position="153"/>
    </location>
</feature>
<feature type="region of interest" description="Disordered" evidence="1">
    <location>
        <begin position="10"/>
        <end position="166"/>
    </location>
</feature>